<dbReference type="InterPro" id="IPR008523">
    <property type="entry name" value="DUF805"/>
</dbReference>
<dbReference type="RefSeq" id="WP_040105784.1">
    <property type="nucleotide sequence ID" value="NZ_JABEVU030000001.1"/>
</dbReference>
<reference evidence="2 4" key="1">
    <citation type="submission" date="2015-01" db="EMBL/GenBank/DDBJ databases">
        <title>Genome sequences of high lactate-tolerant strain Salinicoccus roseus W12 with industrial interest.</title>
        <authorList>
            <person name="Wang H."/>
            <person name="Yu B."/>
        </authorList>
    </citation>
    <scope>NUCLEOTIDE SEQUENCE [LARGE SCALE GENOMIC DNA]</scope>
    <source>
        <strain evidence="2 4">W12</strain>
    </source>
</reference>
<comment type="caution">
    <text evidence="2">The sequence shown here is derived from an EMBL/GenBank/DDBJ whole genome shotgun (WGS) entry which is preliminary data.</text>
</comment>
<gene>
    <name evidence="3" type="ORF">F7P68_0007690</name>
    <name evidence="2" type="ORF">SN16_06345</name>
</gene>
<reference evidence="3 5" key="4">
    <citation type="submission" date="2022-12" db="EMBL/GenBank/DDBJ databases">
        <title>Genome analysis and biological profiling of marine Salinicoccus roseus MOSEL-ME25.</title>
        <authorList>
            <person name="Mirza F.T."/>
            <person name="Xie Y."/>
            <person name="Shinwari Z.K."/>
        </authorList>
    </citation>
    <scope>NUCLEOTIDE SEQUENCE [LARGE SCALE GENOMIC DNA]</scope>
    <source>
        <strain evidence="3 5">MOSEL-ME25</strain>
    </source>
</reference>
<keyword evidence="1" id="KW-1133">Transmembrane helix</keyword>
<proteinExistence type="predicted"/>
<keyword evidence="1" id="KW-0812">Transmembrane</keyword>
<evidence type="ECO:0000313" key="5">
    <source>
        <dbReference type="Proteomes" id="UP000527860"/>
    </source>
</evidence>
<evidence type="ECO:0000313" key="3">
    <source>
        <dbReference type="EMBL" id="MDB0580411.1"/>
    </source>
</evidence>
<dbReference type="AlphaFoldDB" id="A0A0C2DL59"/>
<evidence type="ECO:0000313" key="4">
    <source>
        <dbReference type="Proteomes" id="UP000031546"/>
    </source>
</evidence>
<dbReference type="PANTHER" id="PTHR34980">
    <property type="entry name" value="INNER MEMBRANE PROTEIN-RELATED-RELATED"/>
    <property type="match status" value="1"/>
</dbReference>
<dbReference type="Pfam" id="PF05656">
    <property type="entry name" value="DUF805"/>
    <property type="match status" value="1"/>
</dbReference>
<reference evidence="5" key="2">
    <citation type="submission" date="2020-04" db="EMBL/GenBank/DDBJ databases">
        <title>Genome analysis and biological profiling of marine Cellulosimicrobium funkei MOSEL-ME6.</title>
        <authorList>
            <person name="Tanveer F."/>
            <person name="Xie Y."/>
            <person name="Shinwari Z.K."/>
        </authorList>
    </citation>
    <scope>NUCLEOTIDE SEQUENCE [LARGE SCALE GENOMIC DNA]</scope>
    <source>
        <strain evidence="5">MOSEL-ME25</strain>
    </source>
</reference>
<keyword evidence="5" id="KW-1185">Reference proteome</keyword>
<organism evidence="2 4">
    <name type="scientific">Salinicoccus roseus</name>
    <dbReference type="NCBI Taxonomy" id="45670"/>
    <lineage>
        <taxon>Bacteria</taxon>
        <taxon>Bacillati</taxon>
        <taxon>Bacillota</taxon>
        <taxon>Bacilli</taxon>
        <taxon>Bacillales</taxon>
        <taxon>Staphylococcaceae</taxon>
        <taxon>Salinicoccus</taxon>
    </lineage>
</organism>
<protein>
    <submittedName>
        <fullName evidence="3">DUF805 domain-containing protein</fullName>
    </submittedName>
</protein>
<accession>A0A0C2DL59</accession>
<dbReference type="GeneID" id="77845173"/>
<dbReference type="EMBL" id="JXII01000005">
    <property type="protein sequence ID" value="KIH70773.1"/>
    <property type="molecule type" value="Genomic_DNA"/>
</dbReference>
<keyword evidence="1" id="KW-0472">Membrane</keyword>
<name>A0A0C2DL59_9STAP</name>
<dbReference type="Proteomes" id="UP000031546">
    <property type="component" value="Unassembled WGS sequence"/>
</dbReference>
<dbReference type="EMBL" id="JABEVU030000001">
    <property type="protein sequence ID" value="MDB0580411.1"/>
    <property type="molecule type" value="Genomic_DNA"/>
</dbReference>
<evidence type="ECO:0000313" key="2">
    <source>
        <dbReference type="EMBL" id="KIH70773.1"/>
    </source>
</evidence>
<dbReference type="OrthoDB" id="9812349at2"/>
<reference evidence="3" key="3">
    <citation type="submission" date="2020-04" db="EMBL/GenBank/DDBJ databases">
        <authorList>
            <person name="Tanveer F."/>
            <person name="Xie Y."/>
            <person name="Shinwari Z.K."/>
        </authorList>
    </citation>
    <scope>NUCLEOTIDE SEQUENCE</scope>
    <source>
        <strain evidence="3">MOSEL-ME25</strain>
    </source>
</reference>
<dbReference type="PANTHER" id="PTHR34980:SF2">
    <property type="entry name" value="INNER MEMBRANE PROTEIN YHAH-RELATED"/>
    <property type="match status" value="1"/>
</dbReference>
<feature type="transmembrane region" description="Helical" evidence="1">
    <location>
        <begin position="103"/>
        <end position="121"/>
    </location>
</feature>
<evidence type="ECO:0000256" key="1">
    <source>
        <dbReference type="SAM" id="Phobius"/>
    </source>
</evidence>
<dbReference type="STRING" id="45670.SN16_06345"/>
<sequence length="135" mass="15126">MFKYFIRFFKKAFQFRGRATRREYWIPNLILAGVGALVGRKGGEENPLEGAFTAVVMIPSLSVTARRYQDAGITGWYQVPQALSFLLLPVVFLKPVKKWMKTAAIAVIAGVNILGLVFSLMPSDGDNKYGRKPIR</sequence>
<dbReference type="GO" id="GO:0005886">
    <property type="term" value="C:plasma membrane"/>
    <property type="evidence" value="ECO:0007669"/>
    <property type="project" value="TreeGrafter"/>
</dbReference>
<dbReference type="Proteomes" id="UP000527860">
    <property type="component" value="Unassembled WGS sequence"/>
</dbReference>